<keyword evidence="6" id="KW-1015">Disulfide bond</keyword>
<dbReference type="EC" id="3.4.24.-" evidence="8"/>
<dbReference type="InterPro" id="IPR024079">
    <property type="entry name" value="MetalloPept_cat_dom_sf"/>
</dbReference>
<dbReference type="PRINTS" id="PR00480">
    <property type="entry name" value="ASTACIN"/>
</dbReference>
<dbReference type="InterPro" id="IPR001506">
    <property type="entry name" value="Peptidase_M12A"/>
</dbReference>
<feature type="domain" description="Peptidase M12A" evidence="9">
    <location>
        <begin position="1"/>
        <end position="171"/>
    </location>
</feature>
<comment type="caution">
    <text evidence="7">Lacks conserved residue(s) required for the propagation of feature annotation.</text>
</comment>
<accession>A0A0N4Z8G1</accession>
<dbReference type="PANTHER" id="PTHR10127">
    <property type="entry name" value="DISCOIDIN, CUB, EGF, LAMININ , AND ZINC METALLOPROTEASE DOMAIN CONTAINING"/>
    <property type="match status" value="1"/>
</dbReference>
<dbReference type="InterPro" id="IPR000742">
    <property type="entry name" value="EGF"/>
</dbReference>
<evidence type="ECO:0000313" key="11">
    <source>
        <dbReference type="WBParaSite" id="PTRK_0000355900.1"/>
    </source>
</evidence>
<dbReference type="PROSITE" id="PS00022">
    <property type="entry name" value="EGF_1"/>
    <property type="match status" value="1"/>
</dbReference>
<sequence>MGLSYSNVEVNNSVGFNFRRGESCTAPVGPSSRDGKSYEYITLTEECEKQQGTIQQLTAKMLGMINTNNRPDRDTFIQVKRNNIKKGMEELFKKYDWKQVRLYKNISYDYGSALHYSGSYMGKKSSIVLKPKLSKYYSNMLGQYYELSFNDLKIINQLYSNRFWGHIGDCQNGGYVRPFFRRECLCPNGFVGRYCNETEPNTGGCKESELKATKKEQRFIINGAKNCTHLIKSAPGTKIQIVMKRIKTQKKSPCYQKMGLEVKYVKDKGATGLCLCGKYNYIKLKSQDNKVLIQYTGKEKSSSATVYYKAISK</sequence>
<keyword evidence="1 8" id="KW-0645">Protease</keyword>
<dbReference type="PANTHER" id="PTHR10127:SF780">
    <property type="entry name" value="METALLOENDOPEPTIDASE"/>
    <property type="match status" value="1"/>
</dbReference>
<comment type="cofactor">
    <cofactor evidence="8">
        <name>Zn(2+)</name>
        <dbReference type="ChEBI" id="CHEBI:29105"/>
    </cofactor>
    <text evidence="8">Binds 1 zinc ion per subunit.</text>
</comment>
<evidence type="ECO:0000256" key="1">
    <source>
        <dbReference type="ARBA" id="ARBA00022670"/>
    </source>
</evidence>
<evidence type="ECO:0000256" key="2">
    <source>
        <dbReference type="ARBA" id="ARBA00022723"/>
    </source>
</evidence>
<dbReference type="PROSITE" id="PS01186">
    <property type="entry name" value="EGF_2"/>
    <property type="match status" value="1"/>
</dbReference>
<evidence type="ECO:0000256" key="5">
    <source>
        <dbReference type="ARBA" id="ARBA00023049"/>
    </source>
</evidence>
<evidence type="ECO:0000313" key="10">
    <source>
        <dbReference type="Proteomes" id="UP000038045"/>
    </source>
</evidence>
<dbReference type="GO" id="GO:0006508">
    <property type="term" value="P:proteolysis"/>
    <property type="evidence" value="ECO:0007669"/>
    <property type="project" value="UniProtKB-KW"/>
</dbReference>
<dbReference type="GO" id="GO:0046872">
    <property type="term" value="F:metal ion binding"/>
    <property type="evidence" value="ECO:0007669"/>
    <property type="project" value="UniProtKB-KW"/>
</dbReference>
<protein>
    <recommendedName>
        <fullName evidence="8">Metalloendopeptidase</fullName>
        <ecNumber evidence="8">3.4.24.-</ecNumber>
    </recommendedName>
</protein>
<keyword evidence="5 8" id="KW-0482">Metalloprotease</keyword>
<evidence type="ECO:0000259" key="9">
    <source>
        <dbReference type="PROSITE" id="PS51864"/>
    </source>
</evidence>
<proteinExistence type="predicted"/>
<dbReference type="Gene3D" id="3.40.390.10">
    <property type="entry name" value="Collagenase (Catalytic Domain)"/>
    <property type="match status" value="1"/>
</dbReference>
<dbReference type="InterPro" id="IPR000859">
    <property type="entry name" value="CUB_dom"/>
</dbReference>
<evidence type="ECO:0000256" key="3">
    <source>
        <dbReference type="ARBA" id="ARBA00022801"/>
    </source>
</evidence>
<dbReference type="Pfam" id="PF01400">
    <property type="entry name" value="Astacin"/>
    <property type="match status" value="1"/>
</dbReference>
<dbReference type="GO" id="GO:0004222">
    <property type="term" value="F:metalloendopeptidase activity"/>
    <property type="evidence" value="ECO:0007669"/>
    <property type="project" value="UniProtKB-UniRule"/>
</dbReference>
<keyword evidence="3 8" id="KW-0378">Hydrolase</keyword>
<evidence type="ECO:0000256" key="6">
    <source>
        <dbReference type="ARBA" id="ARBA00023157"/>
    </source>
</evidence>
<keyword evidence="2 8" id="KW-0479">Metal-binding</keyword>
<evidence type="ECO:0000256" key="7">
    <source>
        <dbReference type="PROSITE-ProRule" id="PRU01211"/>
    </source>
</evidence>
<dbReference type="WBParaSite" id="PTRK_0000355900.1">
    <property type="protein sequence ID" value="PTRK_0000355900.1"/>
    <property type="gene ID" value="PTRK_0000355900"/>
</dbReference>
<keyword evidence="4 8" id="KW-0862">Zinc</keyword>
<dbReference type="SUPFAM" id="SSF55486">
    <property type="entry name" value="Metalloproteases ('zincins'), catalytic domain"/>
    <property type="match status" value="1"/>
</dbReference>
<name>A0A0N4Z8G1_PARTI</name>
<keyword evidence="10" id="KW-1185">Reference proteome</keyword>
<dbReference type="PROSITE" id="PS51864">
    <property type="entry name" value="ASTACIN"/>
    <property type="match status" value="1"/>
</dbReference>
<dbReference type="Pfam" id="PF00431">
    <property type="entry name" value="CUB"/>
    <property type="match status" value="1"/>
</dbReference>
<dbReference type="Proteomes" id="UP000038045">
    <property type="component" value="Unplaced"/>
</dbReference>
<evidence type="ECO:0000256" key="4">
    <source>
        <dbReference type="ARBA" id="ARBA00022833"/>
    </source>
</evidence>
<evidence type="ECO:0000256" key="8">
    <source>
        <dbReference type="RuleBase" id="RU361183"/>
    </source>
</evidence>
<reference evidence="11" key="1">
    <citation type="submission" date="2017-02" db="UniProtKB">
        <authorList>
            <consortium name="WormBaseParasite"/>
        </authorList>
    </citation>
    <scope>IDENTIFICATION</scope>
</reference>
<dbReference type="AlphaFoldDB" id="A0A0N4Z8G1"/>
<organism evidence="10 11">
    <name type="scientific">Parastrongyloides trichosuri</name>
    <name type="common">Possum-specific nematode worm</name>
    <dbReference type="NCBI Taxonomy" id="131310"/>
    <lineage>
        <taxon>Eukaryota</taxon>
        <taxon>Metazoa</taxon>
        <taxon>Ecdysozoa</taxon>
        <taxon>Nematoda</taxon>
        <taxon>Chromadorea</taxon>
        <taxon>Rhabditida</taxon>
        <taxon>Tylenchina</taxon>
        <taxon>Panagrolaimomorpha</taxon>
        <taxon>Strongyloidoidea</taxon>
        <taxon>Strongyloididae</taxon>
        <taxon>Parastrongyloides</taxon>
    </lineage>
</organism>